<gene>
    <name evidence="1" type="ORF">S01H1_47969</name>
</gene>
<name>X0W4B9_9ZZZZ</name>
<organism evidence="1">
    <name type="scientific">marine sediment metagenome</name>
    <dbReference type="NCBI Taxonomy" id="412755"/>
    <lineage>
        <taxon>unclassified sequences</taxon>
        <taxon>metagenomes</taxon>
        <taxon>ecological metagenomes</taxon>
    </lineage>
</organism>
<dbReference type="AlphaFoldDB" id="X0W4B9"/>
<proteinExistence type="predicted"/>
<evidence type="ECO:0000313" key="1">
    <source>
        <dbReference type="EMBL" id="GAG25704.1"/>
    </source>
</evidence>
<dbReference type="EMBL" id="BARS01030782">
    <property type="protein sequence ID" value="GAG25704.1"/>
    <property type="molecule type" value="Genomic_DNA"/>
</dbReference>
<protein>
    <submittedName>
        <fullName evidence="1">Uncharacterized protein</fullName>
    </submittedName>
</protein>
<comment type="caution">
    <text evidence="1">The sequence shown here is derived from an EMBL/GenBank/DDBJ whole genome shotgun (WGS) entry which is preliminary data.</text>
</comment>
<accession>X0W4B9</accession>
<reference evidence="1" key="1">
    <citation type="journal article" date="2014" name="Front. Microbiol.">
        <title>High frequency of phylogenetically diverse reductive dehalogenase-homologous genes in deep subseafloor sedimentary metagenomes.</title>
        <authorList>
            <person name="Kawai M."/>
            <person name="Futagami T."/>
            <person name="Toyoda A."/>
            <person name="Takaki Y."/>
            <person name="Nishi S."/>
            <person name="Hori S."/>
            <person name="Arai W."/>
            <person name="Tsubouchi T."/>
            <person name="Morono Y."/>
            <person name="Uchiyama I."/>
            <person name="Ito T."/>
            <person name="Fujiyama A."/>
            <person name="Inagaki F."/>
            <person name="Takami H."/>
        </authorList>
    </citation>
    <scope>NUCLEOTIDE SEQUENCE</scope>
    <source>
        <strain evidence="1">Expedition CK06-06</strain>
    </source>
</reference>
<sequence length="64" mass="6987">TAHALSDGRRREMYAVTELTPTDSSVDLHFSKDSSIKIVNYLGFLVHRIILPAFPSKSLAQGGA</sequence>
<feature type="non-terminal residue" evidence="1">
    <location>
        <position position="1"/>
    </location>
</feature>